<protein>
    <submittedName>
        <fullName evidence="2">Transposase</fullName>
    </submittedName>
</protein>
<dbReference type="AlphaFoldDB" id="A0A564ZJL4"/>
<evidence type="ECO:0000313" key="2">
    <source>
        <dbReference type="EMBL" id="VUZ85540.1"/>
    </source>
</evidence>
<dbReference type="EMBL" id="CABIKM010000027">
    <property type="protein sequence ID" value="VUZ85540.1"/>
    <property type="molecule type" value="Genomic_DNA"/>
</dbReference>
<name>A0A564ZJL4_9BACT</name>
<proteinExistence type="predicted"/>
<organism evidence="2 3">
    <name type="scientific">Candidatus Methylomirabilis lanthanidiphila</name>
    <dbReference type="NCBI Taxonomy" id="2211376"/>
    <lineage>
        <taxon>Bacteria</taxon>
        <taxon>Candidatus Methylomirabilota</taxon>
        <taxon>Candidatus Methylomirabilia</taxon>
        <taxon>Candidatus Methylomirabilales</taxon>
        <taxon>Candidatus Methylomirabilaceae</taxon>
        <taxon>Candidatus Methylomirabilis</taxon>
    </lineage>
</organism>
<keyword evidence="3" id="KW-1185">Reference proteome</keyword>
<gene>
    <name evidence="2" type="ORF">MELA_01925</name>
</gene>
<reference evidence="2 3" key="1">
    <citation type="submission" date="2019-07" db="EMBL/GenBank/DDBJ databases">
        <authorList>
            <person name="Cremers G."/>
        </authorList>
    </citation>
    <scope>NUCLEOTIDE SEQUENCE [LARGE SCALE GENOMIC DNA]</scope>
</reference>
<dbReference type="Proteomes" id="UP000334340">
    <property type="component" value="Unassembled WGS sequence"/>
</dbReference>
<evidence type="ECO:0000256" key="1">
    <source>
        <dbReference type="SAM" id="MobiDB-lite"/>
    </source>
</evidence>
<evidence type="ECO:0000313" key="3">
    <source>
        <dbReference type="Proteomes" id="UP000334340"/>
    </source>
</evidence>
<accession>A0A564ZJL4</accession>
<sequence length="75" mass="8293">MAFGSHWGFESAFCNPGLGHEKGGEEGEGGQFRGNHLGSVPTARDLTHLNDLLLARCRANEARVTPAWSSRWERR</sequence>
<feature type="region of interest" description="Disordered" evidence="1">
    <location>
        <begin position="18"/>
        <end position="39"/>
    </location>
</feature>